<comment type="caution">
    <text evidence="2">The sequence shown here is derived from an EMBL/GenBank/DDBJ whole genome shotgun (WGS) entry which is preliminary data.</text>
</comment>
<evidence type="ECO:0000313" key="2">
    <source>
        <dbReference type="EMBL" id="MFC3205001.1"/>
    </source>
</evidence>
<evidence type="ECO:0000256" key="1">
    <source>
        <dbReference type="SAM" id="Phobius"/>
    </source>
</evidence>
<evidence type="ECO:0000313" key="3">
    <source>
        <dbReference type="Proteomes" id="UP001595583"/>
    </source>
</evidence>
<feature type="transmembrane region" description="Helical" evidence="1">
    <location>
        <begin position="60"/>
        <end position="81"/>
    </location>
</feature>
<reference evidence="3" key="1">
    <citation type="journal article" date="2019" name="Int. J. Syst. Evol. Microbiol.">
        <title>The Global Catalogue of Microorganisms (GCM) 10K type strain sequencing project: providing services to taxonomists for standard genome sequencing and annotation.</title>
        <authorList>
            <consortium name="The Broad Institute Genomics Platform"/>
            <consortium name="The Broad Institute Genome Sequencing Center for Infectious Disease"/>
            <person name="Wu L."/>
            <person name="Ma J."/>
        </authorList>
    </citation>
    <scope>NUCLEOTIDE SEQUENCE [LARGE SCALE GENOMIC DNA]</scope>
    <source>
        <strain evidence="3">KCTC 52165</strain>
    </source>
</reference>
<protein>
    <submittedName>
        <fullName evidence="2">Uncharacterized protein</fullName>
    </submittedName>
</protein>
<gene>
    <name evidence="2" type="ORF">ACFOHJ_02150</name>
</gene>
<organism evidence="2 3">
    <name type="scientific">Aquamicrobium soli</name>
    <dbReference type="NCBI Taxonomy" id="1811518"/>
    <lineage>
        <taxon>Bacteria</taxon>
        <taxon>Pseudomonadati</taxon>
        <taxon>Pseudomonadota</taxon>
        <taxon>Alphaproteobacteria</taxon>
        <taxon>Hyphomicrobiales</taxon>
        <taxon>Phyllobacteriaceae</taxon>
        <taxon>Aquamicrobium</taxon>
    </lineage>
</organism>
<keyword evidence="1" id="KW-0472">Membrane</keyword>
<dbReference type="Proteomes" id="UP001595583">
    <property type="component" value="Unassembled WGS sequence"/>
</dbReference>
<keyword evidence="3" id="KW-1185">Reference proteome</keyword>
<dbReference type="EMBL" id="JBHRTK010000001">
    <property type="protein sequence ID" value="MFC3205001.1"/>
    <property type="molecule type" value="Genomic_DNA"/>
</dbReference>
<name>A0ABV7K7R2_9HYPH</name>
<proteinExistence type="predicted"/>
<accession>A0ABV7K7R2</accession>
<dbReference type="RefSeq" id="WP_378217986.1">
    <property type="nucleotide sequence ID" value="NZ_JBHRTK010000001.1"/>
</dbReference>
<keyword evidence="1" id="KW-1133">Transmembrane helix</keyword>
<sequence length="229" mass="25375">MNQIGLSREFIEAAPIIRAEAAPTRHEEDEAKARDERTRLKSERGMILQQHLNRIHRATWILSGVGALLLVLVVVLMAVSVQISRGLSESRQIAERLEHLEKFESRITNRLDNFNSGIQSLIGKTNDAIYNVRSEVEHTAKTARDASADVKAVADQLQMRMNAMAWQGQDGSDDVQLPPSPVRRSVPRMNGDVAETTAPAALSSALQTPSAAFRRIINPDGSTTYQKVR</sequence>
<keyword evidence="1" id="KW-0812">Transmembrane</keyword>